<dbReference type="EMBL" id="RXIC02000020">
    <property type="protein sequence ID" value="KAB1223875.1"/>
    <property type="molecule type" value="Genomic_DNA"/>
</dbReference>
<feature type="domain" description="GRF-type" evidence="6">
    <location>
        <begin position="29"/>
        <end position="71"/>
    </location>
</feature>
<evidence type="ECO:0000256" key="3">
    <source>
        <dbReference type="ARBA" id="ARBA00022833"/>
    </source>
</evidence>
<dbReference type="InterPro" id="IPR010666">
    <property type="entry name" value="Znf_GRF"/>
</dbReference>
<keyword evidence="5" id="KW-0812">Transmembrane</keyword>
<evidence type="ECO:0000256" key="4">
    <source>
        <dbReference type="PROSITE-ProRule" id="PRU01343"/>
    </source>
</evidence>
<dbReference type="PANTHER" id="PTHR33248">
    <property type="entry name" value="ZINC ION-BINDING PROTEIN"/>
    <property type="match status" value="1"/>
</dbReference>
<keyword evidence="1" id="KW-0479">Metal-binding</keyword>
<dbReference type="GO" id="GO:0008270">
    <property type="term" value="F:zinc ion binding"/>
    <property type="evidence" value="ECO:0007669"/>
    <property type="project" value="UniProtKB-KW"/>
</dbReference>
<gene>
    <name evidence="7" type="ORF">CJ030_MR2G000505</name>
</gene>
<reference evidence="7 8" key="1">
    <citation type="journal article" date="2019" name="Plant Biotechnol. J.">
        <title>The red bayberry genome and genetic basis of sex determination.</title>
        <authorList>
            <person name="Jia H.M."/>
            <person name="Jia H.J."/>
            <person name="Cai Q.L."/>
            <person name="Wang Y."/>
            <person name="Zhao H.B."/>
            <person name="Yang W.F."/>
            <person name="Wang G.Y."/>
            <person name="Li Y.H."/>
            <person name="Zhan D.L."/>
            <person name="Shen Y.T."/>
            <person name="Niu Q.F."/>
            <person name="Chang L."/>
            <person name="Qiu J."/>
            <person name="Zhao L."/>
            <person name="Xie H.B."/>
            <person name="Fu W.Y."/>
            <person name="Jin J."/>
            <person name="Li X.W."/>
            <person name="Jiao Y."/>
            <person name="Zhou C.C."/>
            <person name="Tu T."/>
            <person name="Chai C.Y."/>
            <person name="Gao J.L."/>
            <person name="Fan L.J."/>
            <person name="van de Weg E."/>
            <person name="Wang J.Y."/>
            <person name="Gao Z.S."/>
        </authorList>
    </citation>
    <scope>NUCLEOTIDE SEQUENCE [LARGE SCALE GENOMIC DNA]</scope>
    <source>
        <tissue evidence="7">Leaves</tissue>
    </source>
</reference>
<evidence type="ECO:0000256" key="1">
    <source>
        <dbReference type="ARBA" id="ARBA00022723"/>
    </source>
</evidence>
<sequence>MASNRDDLSPSSGSTCTGGNGSSFRYPMCDCSVQASLKTTYTEGNFGRRFFACVNHKYGRSCNFFNWYDPPMCSYGRRVLRHLREKHERANMKATSSVATTEPNIASKHASLVLEVAEIRHDMESMKSKHQEELRCEMESMKSKHQQERHYYRKALVLSWAFFSVCIILGFLGGSPSNEKPALT</sequence>
<name>A0A6A1WF55_9ROSI</name>
<keyword evidence="5" id="KW-1133">Transmembrane helix</keyword>
<feature type="transmembrane region" description="Helical" evidence="5">
    <location>
        <begin position="151"/>
        <end position="172"/>
    </location>
</feature>
<evidence type="ECO:0000256" key="2">
    <source>
        <dbReference type="ARBA" id="ARBA00022771"/>
    </source>
</evidence>
<comment type="caution">
    <text evidence="7">The sequence shown here is derived from an EMBL/GenBank/DDBJ whole genome shotgun (WGS) entry which is preliminary data.</text>
</comment>
<keyword evidence="8" id="KW-1185">Reference proteome</keyword>
<organism evidence="7 8">
    <name type="scientific">Morella rubra</name>
    <name type="common">Chinese bayberry</name>
    <dbReference type="NCBI Taxonomy" id="262757"/>
    <lineage>
        <taxon>Eukaryota</taxon>
        <taxon>Viridiplantae</taxon>
        <taxon>Streptophyta</taxon>
        <taxon>Embryophyta</taxon>
        <taxon>Tracheophyta</taxon>
        <taxon>Spermatophyta</taxon>
        <taxon>Magnoliopsida</taxon>
        <taxon>eudicotyledons</taxon>
        <taxon>Gunneridae</taxon>
        <taxon>Pentapetalae</taxon>
        <taxon>rosids</taxon>
        <taxon>fabids</taxon>
        <taxon>Fagales</taxon>
        <taxon>Myricaceae</taxon>
        <taxon>Morella</taxon>
    </lineage>
</organism>
<dbReference type="PROSITE" id="PS51999">
    <property type="entry name" value="ZF_GRF"/>
    <property type="match status" value="1"/>
</dbReference>
<keyword evidence="3" id="KW-0862">Zinc</keyword>
<dbReference type="Proteomes" id="UP000516437">
    <property type="component" value="Chromosome 2"/>
</dbReference>
<evidence type="ECO:0000313" key="8">
    <source>
        <dbReference type="Proteomes" id="UP000516437"/>
    </source>
</evidence>
<evidence type="ECO:0000313" key="7">
    <source>
        <dbReference type="EMBL" id="KAB1223875.1"/>
    </source>
</evidence>
<dbReference type="OrthoDB" id="2822301at2759"/>
<evidence type="ECO:0000256" key="5">
    <source>
        <dbReference type="SAM" id="Phobius"/>
    </source>
</evidence>
<keyword evidence="2 4" id="KW-0863">Zinc-finger</keyword>
<dbReference type="AlphaFoldDB" id="A0A6A1WF55"/>
<accession>A0A6A1WF55</accession>
<keyword evidence="5" id="KW-0472">Membrane</keyword>
<evidence type="ECO:0000259" key="6">
    <source>
        <dbReference type="PROSITE" id="PS51999"/>
    </source>
</evidence>
<proteinExistence type="predicted"/>
<dbReference type="Pfam" id="PF06839">
    <property type="entry name" value="Zn_ribbon_GRF"/>
    <property type="match status" value="1"/>
</dbReference>
<protein>
    <recommendedName>
        <fullName evidence="6">GRF-type domain-containing protein</fullName>
    </recommendedName>
</protein>